<keyword evidence="3" id="KW-0031">Aminopeptidase</keyword>
<dbReference type="GO" id="GO:0008235">
    <property type="term" value="F:metalloexopeptidase activity"/>
    <property type="evidence" value="ECO:0007669"/>
    <property type="project" value="InterPro"/>
</dbReference>
<keyword evidence="14" id="KW-1185">Reference proteome</keyword>
<evidence type="ECO:0000256" key="7">
    <source>
        <dbReference type="ARBA" id="ARBA00022801"/>
    </source>
</evidence>
<evidence type="ECO:0000256" key="4">
    <source>
        <dbReference type="ARBA" id="ARBA00022670"/>
    </source>
</evidence>
<dbReference type="PANTHER" id="PTHR12147:SF56">
    <property type="entry name" value="AMINOPEPTIDASE YDR415C-RELATED"/>
    <property type="match status" value="1"/>
</dbReference>
<protein>
    <recommendedName>
        <fullName evidence="11">Peptide hydrolase</fullName>
        <ecNumber evidence="11">3.4.-.-</ecNumber>
    </recommendedName>
</protein>
<dbReference type="GO" id="GO:0006508">
    <property type="term" value="P:proteolysis"/>
    <property type="evidence" value="ECO:0007669"/>
    <property type="project" value="UniProtKB-KW"/>
</dbReference>
<keyword evidence="5 11" id="KW-0479">Metal-binding</keyword>
<accession>A0A6A5Y6K3</accession>
<feature type="domain" description="Peptidase M28" evidence="12">
    <location>
        <begin position="158"/>
        <end position="363"/>
    </location>
</feature>
<gene>
    <name evidence="13" type="ORF">BU24DRAFT_469218</name>
</gene>
<dbReference type="RefSeq" id="XP_033388779.1">
    <property type="nucleotide sequence ID" value="XM_033532598.1"/>
</dbReference>
<evidence type="ECO:0000256" key="1">
    <source>
        <dbReference type="ARBA" id="ARBA00001947"/>
    </source>
</evidence>
<evidence type="ECO:0000259" key="12">
    <source>
        <dbReference type="Pfam" id="PF04389"/>
    </source>
</evidence>
<keyword evidence="7 11" id="KW-0378">Hydrolase</keyword>
<evidence type="ECO:0000256" key="2">
    <source>
        <dbReference type="ARBA" id="ARBA00011245"/>
    </source>
</evidence>
<sequence length="375" mass="41389">MRFSTIVHSLSVASALGASIPKRNEELFTLKFSAEETSQVTAAEKWKLLKAGKRFVDITNHADFHAAARKRNVQTNVTFPSAVHYEESVNALLPRLNKTNMESVLKPFSEFYNRWFNNTNGKESSEWLYSQVQAIINSSEAKGADVRFFKHDFPQSSIIATIPGKSNNTIVIGSHQDTISLDEEGDPGLLRHPGADDDGSGVVTILEAFRVLLSDPTVASGRAENTLEFHWYAAEEPGLLGSQAVFENYKNNSRAVKAMLQQDMTGYVKNGTVEQFGLITDHVSVPLTEFIKLAIDAYCDIPYVEDECGYGCSDHSSALDAGYPSAFVFESAFNDHSPYIHSANDTIESVNFDHALQHAKLVVGFAYELGFTANL</sequence>
<dbReference type="CDD" id="cd03879">
    <property type="entry name" value="M28_AAP"/>
    <property type="match status" value="1"/>
</dbReference>
<evidence type="ECO:0000313" key="13">
    <source>
        <dbReference type="EMBL" id="KAF2020440.1"/>
    </source>
</evidence>
<comment type="similarity">
    <text evidence="10">Belongs to the peptidase M28 family. M28E subfamily.</text>
</comment>
<keyword evidence="4 11" id="KW-0645">Protease</keyword>
<dbReference type="InterPro" id="IPR045175">
    <property type="entry name" value="M28_fam"/>
</dbReference>
<dbReference type="InterPro" id="IPR007484">
    <property type="entry name" value="Peptidase_M28"/>
</dbReference>
<dbReference type="EC" id="3.4.-.-" evidence="11"/>
<dbReference type="EMBL" id="ML978066">
    <property type="protein sequence ID" value="KAF2020440.1"/>
    <property type="molecule type" value="Genomic_DNA"/>
</dbReference>
<dbReference type="Proteomes" id="UP000799778">
    <property type="component" value="Unassembled WGS sequence"/>
</dbReference>
<reference evidence="13" key="1">
    <citation type="journal article" date="2020" name="Stud. Mycol.">
        <title>101 Dothideomycetes genomes: a test case for predicting lifestyles and emergence of pathogens.</title>
        <authorList>
            <person name="Haridas S."/>
            <person name="Albert R."/>
            <person name="Binder M."/>
            <person name="Bloem J."/>
            <person name="Labutti K."/>
            <person name="Salamov A."/>
            <person name="Andreopoulos B."/>
            <person name="Baker S."/>
            <person name="Barry K."/>
            <person name="Bills G."/>
            <person name="Bluhm B."/>
            <person name="Cannon C."/>
            <person name="Castanera R."/>
            <person name="Culley D."/>
            <person name="Daum C."/>
            <person name="Ezra D."/>
            <person name="Gonzalez J."/>
            <person name="Henrissat B."/>
            <person name="Kuo A."/>
            <person name="Liang C."/>
            <person name="Lipzen A."/>
            <person name="Lutzoni F."/>
            <person name="Magnuson J."/>
            <person name="Mondo S."/>
            <person name="Nolan M."/>
            <person name="Ohm R."/>
            <person name="Pangilinan J."/>
            <person name="Park H.-J."/>
            <person name="Ramirez L."/>
            <person name="Alfaro M."/>
            <person name="Sun H."/>
            <person name="Tritt A."/>
            <person name="Yoshinaga Y."/>
            <person name="Zwiers L.-H."/>
            <person name="Turgeon B."/>
            <person name="Goodwin S."/>
            <person name="Spatafora J."/>
            <person name="Crous P."/>
            <person name="Grigoriev I."/>
        </authorList>
    </citation>
    <scope>NUCLEOTIDE SEQUENCE</scope>
    <source>
        <strain evidence="13">CBS 175.79</strain>
    </source>
</reference>
<dbReference type="GO" id="GO:0004177">
    <property type="term" value="F:aminopeptidase activity"/>
    <property type="evidence" value="ECO:0007669"/>
    <property type="project" value="UniProtKB-KW"/>
</dbReference>
<dbReference type="Gene3D" id="3.40.630.10">
    <property type="entry name" value="Zn peptidases"/>
    <property type="match status" value="1"/>
</dbReference>
<keyword evidence="8 11" id="KW-0862">Zinc</keyword>
<organism evidence="13 14">
    <name type="scientific">Aaosphaeria arxii CBS 175.79</name>
    <dbReference type="NCBI Taxonomy" id="1450172"/>
    <lineage>
        <taxon>Eukaryota</taxon>
        <taxon>Fungi</taxon>
        <taxon>Dikarya</taxon>
        <taxon>Ascomycota</taxon>
        <taxon>Pezizomycotina</taxon>
        <taxon>Dothideomycetes</taxon>
        <taxon>Pleosporomycetidae</taxon>
        <taxon>Pleosporales</taxon>
        <taxon>Pleosporales incertae sedis</taxon>
        <taxon>Aaosphaeria</taxon>
    </lineage>
</organism>
<keyword evidence="9" id="KW-1015">Disulfide bond</keyword>
<dbReference type="AlphaFoldDB" id="A0A6A5Y6K3"/>
<dbReference type="GeneID" id="54289995"/>
<evidence type="ECO:0000256" key="8">
    <source>
        <dbReference type="ARBA" id="ARBA00022833"/>
    </source>
</evidence>
<dbReference type="PANTHER" id="PTHR12147">
    <property type="entry name" value="METALLOPEPTIDASE M28 FAMILY MEMBER"/>
    <property type="match status" value="1"/>
</dbReference>
<evidence type="ECO:0000256" key="5">
    <source>
        <dbReference type="ARBA" id="ARBA00022723"/>
    </source>
</evidence>
<dbReference type="SUPFAM" id="SSF53187">
    <property type="entry name" value="Zn-dependent exopeptidases"/>
    <property type="match status" value="1"/>
</dbReference>
<dbReference type="Pfam" id="PF04389">
    <property type="entry name" value="Peptidase_M28"/>
    <property type="match status" value="1"/>
</dbReference>
<evidence type="ECO:0000256" key="9">
    <source>
        <dbReference type="ARBA" id="ARBA00023157"/>
    </source>
</evidence>
<keyword evidence="6" id="KW-0732">Signal</keyword>
<evidence type="ECO:0000256" key="3">
    <source>
        <dbReference type="ARBA" id="ARBA00022438"/>
    </source>
</evidence>
<evidence type="ECO:0000313" key="14">
    <source>
        <dbReference type="Proteomes" id="UP000799778"/>
    </source>
</evidence>
<name>A0A6A5Y6K3_9PLEO</name>
<evidence type="ECO:0000256" key="11">
    <source>
        <dbReference type="RuleBase" id="RU361240"/>
    </source>
</evidence>
<evidence type="ECO:0000256" key="10">
    <source>
        <dbReference type="ARBA" id="ARBA00043962"/>
    </source>
</evidence>
<dbReference type="GO" id="GO:0046872">
    <property type="term" value="F:metal ion binding"/>
    <property type="evidence" value="ECO:0007669"/>
    <property type="project" value="UniProtKB-KW"/>
</dbReference>
<dbReference type="OrthoDB" id="2214at2759"/>
<comment type="subunit">
    <text evidence="2">Monomer.</text>
</comment>
<evidence type="ECO:0000256" key="6">
    <source>
        <dbReference type="ARBA" id="ARBA00022729"/>
    </source>
</evidence>
<comment type="cofactor">
    <cofactor evidence="1">
        <name>Zn(2+)</name>
        <dbReference type="ChEBI" id="CHEBI:29105"/>
    </cofactor>
</comment>
<keyword evidence="13" id="KW-0675">Receptor</keyword>
<dbReference type="FunFam" id="3.40.630.10:FF:000042">
    <property type="entry name" value="Peptide hydrolase"/>
    <property type="match status" value="1"/>
</dbReference>
<proteinExistence type="inferred from homology"/>